<dbReference type="InterPro" id="IPR018780">
    <property type="entry name" value="TBORCS5"/>
</dbReference>
<feature type="region of interest" description="Disordered" evidence="7">
    <location>
        <begin position="122"/>
        <end position="175"/>
    </location>
</feature>
<evidence type="ECO:0000256" key="6">
    <source>
        <dbReference type="ARBA" id="ARBA00023288"/>
    </source>
</evidence>
<evidence type="ECO:0000256" key="1">
    <source>
        <dbReference type="ARBA" id="ARBA00004122"/>
    </source>
</evidence>
<evidence type="ECO:0000313" key="8">
    <source>
        <dbReference type="EnsemblMetazoa" id="ENSAATROPP015837"/>
    </source>
</evidence>
<dbReference type="GO" id="GO:0030672">
    <property type="term" value="C:synaptic vesicle membrane"/>
    <property type="evidence" value="ECO:0007669"/>
    <property type="project" value="TreeGrafter"/>
</dbReference>
<dbReference type="GO" id="GO:0032418">
    <property type="term" value="P:lysosome localization"/>
    <property type="evidence" value="ECO:0007669"/>
    <property type="project" value="InterPro"/>
</dbReference>
<dbReference type="EnsemblMetazoa" id="ENSAATROPT017889">
    <property type="protein sequence ID" value="ENSAATROPP015837"/>
    <property type="gene ID" value="ENSAATROPG014603"/>
</dbReference>
<evidence type="ECO:0000256" key="5">
    <source>
        <dbReference type="ARBA" id="ARBA00023228"/>
    </source>
</evidence>
<feature type="compositionally biased region" description="Low complexity" evidence="7">
    <location>
        <begin position="7"/>
        <end position="16"/>
    </location>
</feature>
<reference evidence="8" key="1">
    <citation type="submission" date="2024-04" db="UniProtKB">
        <authorList>
            <consortium name="EnsemblMetazoa"/>
        </authorList>
    </citation>
    <scope>IDENTIFICATION</scope>
    <source>
        <strain evidence="8">EBRO</strain>
    </source>
</reference>
<dbReference type="PANTHER" id="PTHR31634">
    <property type="entry name" value="BLOC-1-RELATED COMPLEX SUBUNIT 5"/>
    <property type="match status" value="1"/>
</dbReference>
<dbReference type="GO" id="GO:0099078">
    <property type="term" value="C:BORC complex"/>
    <property type="evidence" value="ECO:0007669"/>
    <property type="project" value="TreeGrafter"/>
</dbReference>
<dbReference type="GO" id="GO:1903744">
    <property type="term" value="P:positive regulation of anterograde synaptic vesicle transport"/>
    <property type="evidence" value="ECO:0007669"/>
    <property type="project" value="TreeGrafter"/>
</dbReference>
<sequence length="352" mass="37828">MGSEHSAQLQQAQQAGGADGAGGALRTGSLHRHSTTTPPASARAPIGANASGAKLQRGNTIAVTGGIGSASAGGGAGSAAIPDDGYSTSSATPSSAYICDSRPVSPPMSVCSDSDLPYISYTDKPIGDSPKLRNKQQPKQVKSRPNSAIIMSRTSQQQQHHYQHQQHSQQYDGGRVGTVAGGRARPITATGAHSIVVVKSAVAKDVGIEKDDDIVRLQSVPMFLPVMRGTLTLPANRDPDVLERLQPTHLINMCSRLQSHFNTCAMHVSSEQQQITNKIKEVDQEISSALAQLVQKQKLYTSYAETFSKVRQISQQLTRCNDILNQNIESMEYLNNLLSVDDRLEPFVWKTE</sequence>
<keyword evidence="4" id="KW-0472">Membrane</keyword>
<dbReference type="GO" id="GO:0098574">
    <property type="term" value="C:cytoplasmic side of lysosomal membrane"/>
    <property type="evidence" value="ECO:0007669"/>
    <property type="project" value="TreeGrafter"/>
</dbReference>
<protein>
    <recommendedName>
        <fullName evidence="3">BLOC-1-related complex subunit 5</fullName>
    </recommendedName>
</protein>
<organism evidence="8 9">
    <name type="scientific">Anopheles atroparvus</name>
    <name type="common">European mosquito</name>
    <dbReference type="NCBI Taxonomy" id="41427"/>
    <lineage>
        <taxon>Eukaryota</taxon>
        <taxon>Metazoa</taxon>
        <taxon>Ecdysozoa</taxon>
        <taxon>Arthropoda</taxon>
        <taxon>Hexapoda</taxon>
        <taxon>Insecta</taxon>
        <taxon>Pterygota</taxon>
        <taxon>Neoptera</taxon>
        <taxon>Endopterygota</taxon>
        <taxon>Diptera</taxon>
        <taxon>Nematocera</taxon>
        <taxon>Culicoidea</taxon>
        <taxon>Culicidae</taxon>
        <taxon>Anophelinae</taxon>
        <taxon>Anopheles</taxon>
    </lineage>
</organism>
<name>A0AAG5DWZ3_ANOAO</name>
<keyword evidence="5" id="KW-0458">Lysosome</keyword>
<comment type="similarity">
    <text evidence="2">Belongs to the BORCS5 family.</text>
</comment>
<evidence type="ECO:0000313" key="9">
    <source>
        <dbReference type="Proteomes" id="UP000075880"/>
    </source>
</evidence>
<dbReference type="PANTHER" id="PTHR31634:SF2">
    <property type="entry name" value="BLOC-1-RELATED COMPLEX SUBUNIT 5"/>
    <property type="match status" value="1"/>
</dbReference>
<feature type="compositionally biased region" description="Polar residues" evidence="7">
    <location>
        <begin position="135"/>
        <end position="146"/>
    </location>
</feature>
<feature type="region of interest" description="Disordered" evidence="7">
    <location>
        <begin position="1"/>
        <end position="51"/>
    </location>
</feature>
<dbReference type="Pfam" id="PF10158">
    <property type="entry name" value="LOH1CR12"/>
    <property type="match status" value="1"/>
</dbReference>
<dbReference type="GO" id="GO:0072384">
    <property type="term" value="P:organelle transport along microtubule"/>
    <property type="evidence" value="ECO:0007669"/>
    <property type="project" value="TreeGrafter"/>
</dbReference>
<evidence type="ECO:0000256" key="4">
    <source>
        <dbReference type="ARBA" id="ARBA00023136"/>
    </source>
</evidence>
<feature type="compositionally biased region" description="Low complexity" evidence="7">
    <location>
        <begin position="155"/>
        <end position="173"/>
    </location>
</feature>
<evidence type="ECO:0000256" key="2">
    <source>
        <dbReference type="ARBA" id="ARBA00010235"/>
    </source>
</evidence>
<evidence type="ECO:0000256" key="3">
    <source>
        <dbReference type="ARBA" id="ARBA00022300"/>
    </source>
</evidence>
<evidence type="ECO:0000256" key="7">
    <source>
        <dbReference type="SAM" id="MobiDB-lite"/>
    </source>
</evidence>
<keyword evidence="9" id="KW-1185">Reference proteome</keyword>
<accession>A0AAG5DWZ3</accession>
<keyword evidence="6" id="KW-0449">Lipoprotein</keyword>
<comment type="subcellular location">
    <subcellularLocation>
        <location evidence="1">Lysosome membrane</location>
        <topology evidence="1">Lipid-anchor</topology>
        <orientation evidence="1">Cytoplasmic side</orientation>
    </subcellularLocation>
</comment>
<dbReference type="Proteomes" id="UP000075880">
    <property type="component" value="Unassembled WGS sequence"/>
</dbReference>
<dbReference type="AlphaFoldDB" id="A0AAG5DWZ3"/>
<proteinExistence type="inferred from homology"/>
<dbReference type="CDD" id="cd22789">
    <property type="entry name" value="BORCS5-like"/>
    <property type="match status" value="1"/>
</dbReference>